<dbReference type="InterPro" id="IPR037143">
    <property type="entry name" value="4-PPantetheinyl_Trfase_dom_sf"/>
</dbReference>
<keyword evidence="4" id="KW-1185">Reference proteome</keyword>
<dbReference type="Gene3D" id="3.90.470.20">
    <property type="entry name" value="4'-phosphopantetheinyl transferase domain"/>
    <property type="match status" value="1"/>
</dbReference>
<dbReference type="InterPro" id="IPR008278">
    <property type="entry name" value="4-PPantetheinyl_Trfase_dom"/>
</dbReference>
<protein>
    <submittedName>
        <fullName evidence="3">4'-phosphopantetheinyl transferase superfamily protein</fullName>
    </submittedName>
</protein>
<keyword evidence="1 3" id="KW-0808">Transferase</keyword>
<reference evidence="3 4" key="1">
    <citation type="submission" date="2024-06" db="EMBL/GenBank/DDBJ databases">
        <title>The Natural Products Discovery Center: Release of the First 8490 Sequenced Strains for Exploring Actinobacteria Biosynthetic Diversity.</title>
        <authorList>
            <person name="Kalkreuter E."/>
            <person name="Kautsar S.A."/>
            <person name="Yang D."/>
            <person name="Bader C.D."/>
            <person name="Teijaro C.N."/>
            <person name="Fluegel L."/>
            <person name="Davis C.M."/>
            <person name="Simpson J.R."/>
            <person name="Lauterbach L."/>
            <person name="Steele A.D."/>
            <person name="Gui C."/>
            <person name="Meng S."/>
            <person name="Li G."/>
            <person name="Viehrig K."/>
            <person name="Ye F."/>
            <person name="Su P."/>
            <person name="Kiefer A.F."/>
            <person name="Nichols A."/>
            <person name="Cepeda A.J."/>
            <person name="Yan W."/>
            <person name="Fan B."/>
            <person name="Jiang Y."/>
            <person name="Adhikari A."/>
            <person name="Zheng C.-J."/>
            <person name="Schuster L."/>
            <person name="Cowan T.M."/>
            <person name="Smanski M.J."/>
            <person name="Chevrette M.G."/>
            <person name="De Carvalho L.P.S."/>
            <person name="Shen B."/>
        </authorList>
    </citation>
    <scope>NUCLEOTIDE SEQUENCE [LARGE SCALE GENOMIC DNA]</scope>
    <source>
        <strain evidence="3 4">NPDC000837</strain>
    </source>
</reference>
<feature type="domain" description="4'-phosphopantetheinyl transferase" evidence="2">
    <location>
        <begin position="8"/>
        <end position="114"/>
    </location>
</feature>
<dbReference type="RefSeq" id="WP_351979147.1">
    <property type="nucleotide sequence ID" value="NZ_JBEPBX010000054.1"/>
</dbReference>
<comment type="caution">
    <text evidence="3">The sequence shown here is derived from an EMBL/GenBank/DDBJ whole genome shotgun (WGS) entry which is preliminary data.</text>
</comment>
<accession>A0ABV1V5C6</accession>
<evidence type="ECO:0000313" key="4">
    <source>
        <dbReference type="Proteomes" id="UP001445472"/>
    </source>
</evidence>
<gene>
    <name evidence="3" type="ORF">ABT276_34065</name>
</gene>
<name>A0ABV1V5C6_9ACTN</name>
<dbReference type="SUPFAM" id="SSF56214">
    <property type="entry name" value="4'-phosphopantetheinyl transferase"/>
    <property type="match status" value="1"/>
</dbReference>
<evidence type="ECO:0000259" key="2">
    <source>
        <dbReference type="Pfam" id="PF01648"/>
    </source>
</evidence>
<evidence type="ECO:0000313" key="3">
    <source>
        <dbReference type="EMBL" id="MER6618242.1"/>
    </source>
</evidence>
<organism evidence="3 4">
    <name type="scientific">Streptomyces xantholiticus</name>
    <dbReference type="NCBI Taxonomy" id="68285"/>
    <lineage>
        <taxon>Bacteria</taxon>
        <taxon>Bacillati</taxon>
        <taxon>Actinomycetota</taxon>
        <taxon>Actinomycetes</taxon>
        <taxon>Kitasatosporales</taxon>
        <taxon>Streptomycetaceae</taxon>
        <taxon>Streptomyces</taxon>
    </lineage>
</organism>
<evidence type="ECO:0000256" key="1">
    <source>
        <dbReference type="ARBA" id="ARBA00022679"/>
    </source>
</evidence>
<sequence length="132" mass="13795">MLAVAPFRIGVDAEAVRDVPVDELTGSVLTCREHDAVLAAPEGLGRTRAFLRCWTRKEAVLKAVGIGIVTDLTELETHAWTPGPAEVTTGALATPTTWHVADAQVPDGWTAAVAVPAGVGGDITVQQLAFRG</sequence>
<dbReference type="Proteomes" id="UP001445472">
    <property type="component" value="Unassembled WGS sequence"/>
</dbReference>
<dbReference type="Pfam" id="PF01648">
    <property type="entry name" value="ACPS"/>
    <property type="match status" value="1"/>
</dbReference>
<dbReference type="EMBL" id="JBEPBX010000054">
    <property type="protein sequence ID" value="MER6618242.1"/>
    <property type="molecule type" value="Genomic_DNA"/>
</dbReference>
<dbReference type="GO" id="GO:0016740">
    <property type="term" value="F:transferase activity"/>
    <property type="evidence" value="ECO:0007669"/>
    <property type="project" value="UniProtKB-KW"/>
</dbReference>
<proteinExistence type="predicted"/>